<protein>
    <submittedName>
        <fullName evidence="3">Glycosyltransferase family 2 protein</fullName>
    </submittedName>
</protein>
<dbReference type="Proteomes" id="UP001152178">
    <property type="component" value="Unassembled WGS sequence"/>
</dbReference>
<feature type="domain" description="Glycosyltransferase 2-like" evidence="2">
    <location>
        <begin position="9"/>
        <end position="150"/>
    </location>
</feature>
<dbReference type="SUPFAM" id="SSF53448">
    <property type="entry name" value="Nucleotide-diphospho-sugar transferases"/>
    <property type="match status" value="1"/>
</dbReference>
<dbReference type="InterPro" id="IPR029044">
    <property type="entry name" value="Nucleotide-diphossugar_trans"/>
</dbReference>
<keyword evidence="1" id="KW-1133">Transmembrane helix</keyword>
<keyword evidence="1" id="KW-0812">Transmembrane</keyword>
<reference evidence="3" key="1">
    <citation type="submission" date="2022-11" db="EMBL/GenBank/DDBJ databases">
        <authorList>
            <person name="Coimbra C."/>
        </authorList>
    </citation>
    <scope>NUCLEOTIDE SEQUENCE</scope>
    <source>
        <strain evidence="3">Jales19</strain>
    </source>
</reference>
<feature type="transmembrane region" description="Helical" evidence="1">
    <location>
        <begin position="230"/>
        <end position="258"/>
    </location>
</feature>
<organism evidence="3 4">
    <name type="scientific">Mesorhizobium qingshengii</name>
    <dbReference type="NCBI Taxonomy" id="1165689"/>
    <lineage>
        <taxon>Bacteria</taxon>
        <taxon>Pseudomonadati</taxon>
        <taxon>Pseudomonadota</taxon>
        <taxon>Alphaproteobacteria</taxon>
        <taxon>Hyphomicrobiales</taxon>
        <taxon>Phyllobacteriaceae</taxon>
        <taxon>Mesorhizobium</taxon>
    </lineage>
</organism>
<accession>A0ABT4QNF8</accession>
<dbReference type="CDD" id="cd04187">
    <property type="entry name" value="DPM1_like_bac"/>
    <property type="match status" value="1"/>
</dbReference>
<dbReference type="EMBL" id="JAPFQA010000001">
    <property type="protein sequence ID" value="MCZ8543101.1"/>
    <property type="molecule type" value="Genomic_DNA"/>
</dbReference>
<evidence type="ECO:0000313" key="3">
    <source>
        <dbReference type="EMBL" id="MCZ8543101.1"/>
    </source>
</evidence>
<evidence type="ECO:0000259" key="2">
    <source>
        <dbReference type="Pfam" id="PF00535"/>
    </source>
</evidence>
<evidence type="ECO:0000256" key="1">
    <source>
        <dbReference type="SAM" id="Phobius"/>
    </source>
</evidence>
<sequence length="316" mass="35207">MGGNVTTRSIVFPIYRNQANIPSLLQAVANFHSRYRGDIEFVFVVDGSPDESGPLLVKELKGSGYDYKIIFHSRNFGSFTAIRTGLEHASGDQVAAMAADLQEPPELIVEFFSKLEKDEADVVFGQRAGRSDPPLTKFLSKAFWAAYRRLVLPSMPSGGVDIFACNRQVLEAILSIEEPNSSLVVQLFWVGFRREFVPYRRREREHGTSAWGMARRFRYMMDSIFSFSDFPIMLALWLGFAGCVLSLLFAIVTVIARLLGNIDPAGYTTLVLLITGFGSASLLVQGILGCYLWRAVENTKSRPLRIISRVVDGTAK</sequence>
<dbReference type="Pfam" id="PF00535">
    <property type="entry name" value="Glycos_transf_2"/>
    <property type="match status" value="1"/>
</dbReference>
<comment type="caution">
    <text evidence="3">The sequence shown here is derived from an EMBL/GenBank/DDBJ whole genome shotgun (WGS) entry which is preliminary data.</text>
</comment>
<keyword evidence="4" id="KW-1185">Reference proteome</keyword>
<dbReference type="PANTHER" id="PTHR48090">
    <property type="entry name" value="UNDECAPRENYL-PHOSPHATE 4-DEOXY-4-FORMAMIDO-L-ARABINOSE TRANSFERASE-RELATED"/>
    <property type="match status" value="1"/>
</dbReference>
<dbReference type="InterPro" id="IPR001173">
    <property type="entry name" value="Glyco_trans_2-like"/>
</dbReference>
<evidence type="ECO:0000313" key="4">
    <source>
        <dbReference type="Proteomes" id="UP001152178"/>
    </source>
</evidence>
<dbReference type="RefSeq" id="WP_269903726.1">
    <property type="nucleotide sequence ID" value="NZ_JAPFQA010000001.1"/>
</dbReference>
<gene>
    <name evidence="3" type="ORF">OOJ09_02840</name>
</gene>
<proteinExistence type="predicted"/>
<feature type="transmembrane region" description="Helical" evidence="1">
    <location>
        <begin position="270"/>
        <end position="293"/>
    </location>
</feature>
<keyword evidence="1" id="KW-0472">Membrane</keyword>
<name>A0ABT4QNF8_9HYPH</name>
<dbReference type="Gene3D" id="3.90.550.10">
    <property type="entry name" value="Spore Coat Polysaccharide Biosynthesis Protein SpsA, Chain A"/>
    <property type="match status" value="1"/>
</dbReference>
<dbReference type="PANTHER" id="PTHR48090:SF8">
    <property type="entry name" value="GLYCOSYLTRANSFERASE CSBB-RELATED"/>
    <property type="match status" value="1"/>
</dbReference>
<dbReference type="InterPro" id="IPR050256">
    <property type="entry name" value="Glycosyltransferase_2"/>
</dbReference>